<dbReference type="GO" id="GO:0005507">
    <property type="term" value="F:copper ion binding"/>
    <property type="evidence" value="ECO:0007669"/>
    <property type="project" value="InterPro"/>
</dbReference>
<dbReference type="Pfam" id="PF01179">
    <property type="entry name" value="Cu_amine_oxid"/>
    <property type="match status" value="1"/>
</dbReference>
<gene>
    <name evidence="20" type="ORF">EV640_107150</name>
</gene>
<evidence type="ECO:0000313" key="21">
    <source>
        <dbReference type="Proteomes" id="UP000294506"/>
    </source>
</evidence>
<keyword evidence="8 15" id="KW-0560">Oxidoreductase</keyword>
<feature type="active site" description="Proton acceptor" evidence="13">
    <location>
        <position position="305"/>
    </location>
</feature>
<proteinExistence type="inferred from homology"/>
<comment type="similarity">
    <text evidence="4 15">Belongs to the copper/topaquinone oxidase family.</text>
</comment>
<dbReference type="InterPro" id="IPR015802">
    <property type="entry name" value="Cu_amine_oxidase_N3"/>
</dbReference>
<dbReference type="Pfam" id="PF21994">
    <property type="entry name" value="AGAO-like_N2"/>
    <property type="match status" value="1"/>
</dbReference>
<feature type="domain" description="Copper amine oxidase catalytic" evidence="17">
    <location>
        <begin position="229"/>
        <end position="630"/>
    </location>
</feature>
<comment type="subunit">
    <text evidence="5">Homodimer.</text>
</comment>
<evidence type="ECO:0000256" key="11">
    <source>
        <dbReference type="ARBA" id="ARBA00023211"/>
    </source>
</evidence>
<evidence type="ECO:0000256" key="4">
    <source>
        <dbReference type="ARBA" id="ARBA00007983"/>
    </source>
</evidence>
<dbReference type="SUPFAM" id="SSF54416">
    <property type="entry name" value="Amine oxidase N-terminal region"/>
    <property type="match status" value="2"/>
</dbReference>
<evidence type="ECO:0000256" key="13">
    <source>
        <dbReference type="PIRSR" id="PIRSR600269-50"/>
    </source>
</evidence>
<name>A0A4V6Q148_9MICC</name>
<dbReference type="Proteomes" id="UP000294506">
    <property type="component" value="Unassembled WGS sequence"/>
</dbReference>
<dbReference type="Pfam" id="PF02728">
    <property type="entry name" value="Cu_amine_oxidN3"/>
    <property type="match status" value="1"/>
</dbReference>
<feature type="domain" description="AGAO-like N2" evidence="19">
    <location>
        <begin position="21"/>
        <end position="93"/>
    </location>
</feature>
<comment type="caution">
    <text evidence="20">The sequence shown here is derived from an EMBL/GenBank/DDBJ whole genome shotgun (WGS) entry which is preliminary data.</text>
</comment>
<evidence type="ECO:0000259" key="17">
    <source>
        <dbReference type="Pfam" id="PF01179"/>
    </source>
</evidence>
<dbReference type="InterPro" id="IPR049947">
    <property type="entry name" value="Cu_Am_Ox_Cu-bd"/>
</dbReference>
<dbReference type="GO" id="GO:0048038">
    <property type="term" value="F:quinone binding"/>
    <property type="evidence" value="ECO:0007669"/>
    <property type="project" value="InterPro"/>
</dbReference>
<feature type="region of interest" description="Disordered" evidence="16">
    <location>
        <begin position="629"/>
        <end position="675"/>
    </location>
</feature>
<dbReference type="RefSeq" id="WP_084479559.1">
    <property type="nucleotide sequence ID" value="NZ_SOAN01000007.1"/>
</dbReference>
<keyword evidence="7 13" id="KW-0801">TPQ</keyword>
<comment type="cofactor">
    <cofactor evidence="15">
        <name>Cu cation</name>
        <dbReference type="ChEBI" id="CHEBI:23378"/>
    </cofactor>
    <text evidence="15">Contains 1 topaquinone per subunit.</text>
</comment>
<evidence type="ECO:0000256" key="16">
    <source>
        <dbReference type="SAM" id="MobiDB-lite"/>
    </source>
</evidence>
<dbReference type="InterPro" id="IPR049948">
    <property type="entry name" value="Cu_Am_ox_TPQ-bd"/>
</dbReference>
<dbReference type="InterPro" id="IPR000269">
    <property type="entry name" value="Cu_amine_oxidase"/>
</dbReference>
<keyword evidence="9 15" id="KW-0186">Copper</keyword>
<dbReference type="AlphaFoldDB" id="A0A4V6Q148"/>
<comment type="cofactor">
    <cofactor evidence="1">
        <name>Cu cation</name>
        <dbReference type="ChEBI" id="CHEBI:23378"/>
    </cofactor>
</comment>
<keyword evidence="6 15" id="KW-0479">Metal-binding</keyword>
<dbReference type="InterPro" id="IPR036460">
    <property type="entry name" value="Cu_amine_oxidase_C_sf"/>
</dbReference>
<keyword evidence="11" id="KW-0464">Manganese</keyword>
<protein>
    <recommendedName>
        <fullName evidence="15">Amine oxidase</fullName>
        <ecNumber evidence="15">1.4.3.-</ecNumber>
    </recommendedName>
</protein>
<evidence type="ECO:0000256" key="12">
    <source>
        <dbReference type="ARBA" id="ARBA00048032"/>
    </source>
</evidence>
<evidence type="ECO:0000259" key="18">
    <source>
        <dbReference type="Pfam" id="PF02728"/>
    </source>
</evidence>
<feature type="active site" description="Schiff-base intermediate with substrate; via topaquinone" evidence="13">
    <location>
        <position position="389"/>
    </location>
</feature>
<evidence type="ECO:0000256" key="10">
    <source>
        <dbReference type="ARBA" id="ARBA00023157"/>
    </source>
</evidence>
<feature type="modified residue" description="2',4',5'-topaquinone" evidence="14">
    <location>
        <position position="389"/>
    </location>
</feature>
<evidence type="ECO:0000259" key="19">
    <source>
        <dbReference type="Pfam" id="PF21994"/>
    </source>
</evidence>
<dbReference type="GO" id="GO:0008131">
    <property type="term" value="F:primary methylamine oxidase activity"/>
    <property type="evidence" value="ECO:0007669"/>
    <property type="project" value="UniProtKB-EC"/>
</dbReference>
<dbReference type="SUPFAM" id="SSF49998">
    <property type="entry name" value="Amine oxidase catalytic domain"/>
    <property type="match status" value="1"/>
</dbReference>
<evidence type="ECO:0000256" key="6">
    <source>
        <dbReference type="ARBA" id="ARBA00022723"/>
    </source>
</evidence>
<accession>A0A4V6Q148</accession>
<comment type="cofactor">
    <cofactor evidence="3">
        <name>Zn(2+)</name>
        <dbReference type="ChEBI" id="CHEBI:29105"/>
    </cofactor>
</comment>
<dbReference type="PANTHER" id="PTHR10638:SF86">
    <property type="entry name" value="COPPER AMINE OXIDASE 1-RELATED"/>
    <property type="match status" value="1"/>
</dbReference>
<dbReference type="InterPro" id="IPR016182">
    <property type="entry name" value="Cu_amine_oxidase_N-reg"/>
</dbReference>
<evidence type="ECO:0000256" key="2">
    <source>
        <dbReference type="ARBA" id="ARBA00001936"/>
    </source>
</evidence>
<dbReference type="InterPro" id="IPR054157">
    <property type="entry name" value="AGAO-like_N2"/>
</dbReference>
<dbReference type="NCBIfam" id="NF008559">
    <property type="entry name" value="PRK11504.1"/>
    <property type="match status" value="1"/>
</dbReference>
<evidence type="ECO:0000313" key="20">
    <source>
        <dbReference type="EMBL" id="TDS84752.1"/>
    </source>
</evidence>
<organism evidence="20 21">
    <name type="scientific">Nesterenkonia aurantiaca</name>
    <dbReference type="NCBI Taxonomy" id="1436010"/>
    <lineage>
        <taxon>Bacteria</taxon>
        <taxon>Bacillati</taxon>
        <taxon>Actinomycetota</taxon>
        <taxon>Actinomycetes</taxon>
        <taxon>Micrococcales</taxon>
        <taxon>Micrococcaceae</taxon>
        <taxon>Nesterenkonia</taxon>
    </lineage>
</organism>
<dbReference type="EMBL" id="SOAN01000007">
    <property type="protein sequence ID" value="TDS84752.1"/>
    <property type="molecule type" value="Genomic_DNA"/>
</dbReference>
<comment type="cofactor">
    <cofactor evidence="2">
        <name>Mn(2+)</name>
        <dbReference type="ChEBI" id="CHEBI:29035"/>
    </cofactor>
</comment>
<dbReference type="FunFam" id="2.70.98.20:FF:000001">
    <property type="entry name" value="Amine oxidase"/>
    <property type="match status" value="1"/>
</dbReference>
<dbReference type="PANTHER" id="PTHR10638">
    <property type="entry name" value="COPPER AMINE OXIDASE"/>
    <property type="match status" value="1"/>
</dbReference>
<keyword evidence="10" id="KW-1015">Disulfide bond</keyword>
<comment type="catalytic activity">
    <reaction evidence="12">
        <text>a primary methyl amine + O2 + H2O = an aldehyde + H2O2 + NH4(+)</text>
        <dbReference type="Rhea" id="RHEA:16153"/>
        <dbReference type="ChEBI" id="CHEBI:15377"/>
        <dbReference type="ChEBI" id="CHEBI:15379"/>
        <dbReference type="ChEBI" id="CHEBI:16240"/>
        <dbReference type="ChEBI" id="CHEBI:17478"/>
        <dbReference type="ChEBI" id="CHEBI:28938"/>
        <dbReference type="ChEBI" id="CHEBI:228804"/>
        <dbReference type="EC" id="1.4.3.21"/>
    </reaction>
</comment>
<dbReference type="PROSITE" id="PS01164">
    <property type="entry name" value="COPPER_AMINE_OXID_1"/>
    <property type="match status" value="1"/>
</dbReference>
<sequence length="675" mass="74294">MADKTSDPQSRHPLTPLSVPEIEAMRGVLERESLLTDATRVSYVTLREPSKQDVIAWSPGVRLPRQVALLLTDLSTLTLTELVLDLDREAIVERREVDAVEKGSAPSFDEDLAGADPIVKADPRWVEAVAKRGVTDLDQVVVVGLSAGIFGYSDEVGVRMVRALAFRQDYPSDSVWAHPIDGVVAHVDLTHKKVLRVVETEVMHVPEESGDYLDPAVRGEYRTSLKPISITQPEGVSFSLQDGVLAWENWKVRVGFNGREGLTLHQLSFHDRGVDRPILYRGSVAEMVVNYGDPTPTHAWQNYFDVGEYQFGRLANALELGCDCKGEITYVDAVVVDDHGRPKTLPNAICIHEEDYGILWKHTDDFSGTSEVRRQRRLVISFFVTVGNYDYGFYWYLYLDGKIELESKATGIVFTSGMPSPDYPYATELAPGLGAPVHQHLFSARLDMTVDGIRNSIDEIDAVQVPTSEENPWGNAFTRSVTRLRSEKQAVRDAKGSVGRVWQISSAEQTNRLGAPTAYLLHPEESPTLLAAEDSSIRRRAAFAGHHLWVTQHHPDEQFPAGDQVNLNPGFGGLPSYIEQDRSLEGEDLVLWHTFGLTHFPRTEDWPIMPVDYAGFTLTPNGFFDRNPTLDVPPEPSGHCAATPEGSRTGDAEGSGGAEASGDAEGSGGCGCGCS</sequence>
<evidence type="ECO:0000256" key="14">
    <source>
        <dbReference type="PIRSR" id="PIRSR600269-51"/>
    </source>
</evidence>
<dbReference type="EC" id="1.4.3.-" evidence="15"/>
<reference evidence="20 21" key="1">
    <citation type="submission" date="2019-03" db="EMBL/GenBank/DDBJ databases">
        <title>Genomic Encyclopedia of Type Strains, Phase III (KMG-III): the genomes of soil and plant-associated and newly described type strains.</title>
        <authorList>
            <person name="Whitman W."/>
        </authorList>
    </citation>
    <scope>NUCLEOTIDE SEQUENCE [LARGE SCALE GENOMIC DNA]</scope>
    <source>
        <strain evidence="20 21">DSM 27373</strain>
    </source>
</reference>
<feature type="domain" description="Copper amine oxidase N3-terminal" evidence="18">
    <location>
        <begin position="110"/>
        <end position="201"/>
    </location>
</feature>
<evidence type="ECO:0000256" key="15">
    <source>
        <dbReference type="RuleBase" id="RU000672"/>
    </source>
</evidence>
<evidence type="ECO:0000256" key="3">
    <source>
        <dbReference type="ARBA" id="ARBA00001947"/>
    </source>
</evidence>
<comment type="PTM">
    <text evidence="14 15">Topaquinone (TPQ) is generated by copper-dependent autoxidation of a specific tyrosyl residue.</text>
</comment>
<dbReference type="InterPro" id="IPR015798">
    <property type="entry name" value="Cu_amine_oxidase_C"/>
</dbReference>
<feature type="compositionally biased region" description="Gly residues" evidence="16">
    <location>
        <begin position="653"/>
        <end position="675"/>
    </location>
</feature>
<dbReference type="PROSITE" id="PS01165">
    <property type="entry name" value="COPPER_AMINE_OXID_2"/>
    <property type="match status" value="1"/>
</dbReference>
<evidence type="ECO:0000256" key="5">
    <source>
        <dbReference type="ARBA" id="ARBA00011738"/>
    </source>
</evidence>
<dbReference type="Gene3D" id="3.10.450.40">
    <property type="match status" value="2"/>
</dbReference>
<keyword evidence="21" id="KW-1185">Reference proteome</keyword>
<dbReference type="Gene3D" id="2.70.98.20">
    <property type="entry name" value="Copper amine oxidase, catalytic domain"/>
    <property type="match status" value="1"/>
</dbReference>
<evidence type="ECO:0000256" key="1">
    <source>
        <dbReference type="ARBA" id="ARBA00001935"/>
    </source>
</evidence>
<evidence type="ECO:0000256" key="9">
    <source>
        <dbReference type="ARBA" id="ARBA00023008"/>
    </source>
</evidence>
<evidence type="ECO:0000256" key="8">
    <source>
        <dbReference type="ARBA" id="ARBA00023002"/>
    </source>
</evidence>
<dbReference type="GO" id="GO:0009308">
    <property type="term" value="P:amine metabolic process"/>
    <property type="evidence" value="ECO:0007669"/>
    <property type="project" value="UniProtKB-UniRule"/>
</dbReference>
<evidence type="ECO:0000256" key="7">
    <source>
        <dbReference type="ARBA" id="ARBA00022772"/>
    </source>
</evidence>